<proteinExistence type="predicted"/>
<dbReference type="SMART" id="SM00321">
    <property type="entry name" value="WSC"/>
    <property type="match status" value="2"/>
</dbReference>
<feature type="chain" id="PRO_5040164836" evidence="8">
    <location>
        <begin position="21"/>
        <end position="361"/>
    </location>
</feature>
<dbReference type="Pfam" id="PF01822">
    <property type="entry name" value="WSC"/>
    <property type="match status" value="2"/>
</dbReference>
<keyword evidence="11" id="KW-1185">Reference proteome</keyword>
<dbReference type="OrthoDB" id="5985073at2759"/>
<accession>A0A9P7YE03</accession>
<organism evidence="10 11">
    <name type="scientific">Amylocarpus encephaloides</name>
    <dbReference type="NCBI Taxonomy" id="45428"/>
    <lineage>
        <taxon>Eukaryota</taxon>
        <taxon>Fungi</taxon>
        <taxon>Dikarya</taxon>
        <taxon>Ascomycota</taxon>
        <taxon>Pezizomycotina</taxon>
        <taxon>Leotiomycetes</taxon>
        <taxon>Helotiales</taxon>
        <taxon>Helotiales incertae sedis</taxon>
        <taxon>Amylocarpus</taxon>
    </lineage>
</organism>
<evidence type="ECO:0000313" key="10">
    <source>
        <dbReference type="EMBL" id="KAG9231467.1"/>
    </source>
</evidence>
<protein>
    <submittedName>
        <fullName evidence="10">WSC domain-containing protein</fullName>
    </submittedName>
</protein>
<evidence type="ECO:0000256" key="1">
    <source>
        <dbReference type="ARBA" id="ARBA00004167"/>
    </source>
</evidence>
<comment type="caution">
    <text evidence="10">The sequence shown here is derived from an EMBL/GenBank/DDBJ whole genome shotgun (WGS) entry which is preliminary data.</text>
</comment>
<evidence type="ECO:0000256" key="7">
    <source>
        <dbReference type="SAM" id="MobiDB-lite"/>
    </source>
</evidence>
<feature type="region of interest" description="Disordered" evidence="7">
    <location>
        <begin position="247"/>
        <end position="361"/>
    </location>
</feature>
<dbReference type="GO" id="GO:0005886">
    <property type="term" value="C:plasma membrane"/>
    <property type="evidence" value="ECO:0007669"/>
    <property type="project" value="TreeGrafter"/>
</dbReference>
<reference evidence="10" key="1">
    <citation type="journal article" date="2021" name="IMA Fungus">
        <title>Genomic characterization of three marine fungi, including Emericellopsis atlantica sp. nov. with signatures of a generalist lifestyle and marine biomass degradation.</title>
        <authorList>
            <person name="Hagestad O.C."/>
            <person name="Hou L."/>
            <person name="Andersen J.H."/>
            <person name="Hansen E.H."/>
            <person name="Altermark B."/>
            <person name="Li C."/>
            <person name="Kuhnert E."/>
            <person name="Cox R.J."/>
            <person name="Crous P.W."/>
            <person name="Spatafora J.W."/>
            <person name="Lail K."/>
            <person name="Amirebrahimi M."/>
            <person name="Lipzen A."/>
            <person name="Pangilinan J."/>
            <person name="Andreopoulos W."/>
            <person name="Hayes R.D."/>
            <person name="Ng V."/>
            <person name="Grigoriev I.V."/>
            <person name="Jackson S.A."/>
            <person name="Sutton T.D.S."/>
            <person name="Dobson A.D.W."/>
            <person name="Rama T."/>
        </authorList>
    </citation>
    <scope>NUCLEOTIDE SEQUENCE</scope>
    <source>
        <strain evidence="10">TRa018bII</strain>
    </source>
</reference>
<feature type="signal peptide" evidence="8">
    <location>
        <begin position="1"/>
        <end position="20"/>
    </location>
</feature>
<dbReference type="Proteomes" id="UP000824998">
    <property type="component" value="Unassembled WGS sequence"/>
</dbReference>
<evidence type="ECO:0000259" key="9">
    <source>
        <dbReference type="PROSITE" id="PS51212"/>
    </source>
</evidence>
<sequence>MAPLLAVLAGAALAISTVHGATFANLTEPVCHGQPAISAFTYEGCFTDSADRTLVGKLTIDDGLTLEKCGVICSGYKYFGVEVGRECYCGNSITSKSIPTRNPECSAKCGGDASQKCGSDWRISIYSKPEISSAGATPLSPPTNGVVNYSAVGAYSTTGDKVLDGPSTTSDKMTIEACSAACSGYKYCGVQGGTTCSCGNNLSTGSSRVPSTEAKTPCPGNSAQQCGGPSACTVYTIVSTSTTIVVGQNRNNQNGNGQNQNGNHGNGQGNGNGNGNGQGGGNNGNHGNGNGQGGSNNGNHGNGNGQGGSNNGNHGNGNGNGNHGNGNGQGGGHNGNGGHGNGNGGGNNPPKPSTTGPHYIL</sequence>
<feature type="compositionally biased region" description="Gly residues" evidence="7">
    <location>
        <begin position="264"/>
        <end position="347"/>
    </location>
</feature>
<keyword evidence="4" id="KW-1133">Transmembrane helix</keyword>
<feature type="domain" description="WSC" evidence="9">
    <location>
        <begin position="39"/>
        <end position="129"/>
    </location>
</feature>
<feature type="compositionally biased region" description="Polar residues" evidence="7">
    <location>
        <begin position="208"/>
        <end position="227"/>
    </location>
</feature>
<feature type="domain" description="WSC" evidence="9">
    <location>
        <begin position="148"/>
        <end position="238"/>
    </location>
</feature>
<evidence type="ECO:0000256" key="5">
    <source>
        <dbReference type="ARBA" id="ARBA00023136"/>
    </source>
</evidence>
<dbReference type="AlphaFoldDB" id="A0A9P7YE03"/>
<keyword evidence="3 8" id="KW-0732">Signal</keyword>
<dbReference type="InterPro" id="IPR051836">
    <property type="entry name" value="Kremen_rcpt"/>
</dbReference>
<dbReference type="PANTHER" id="PTHR24269">
    <property type="entry name" value="KREMEN PROTEIN"/>
    <property type="match status" value="1"/>
</dbReference>
<name>A0A9P7YE03_9HELO</name>
<evidence type="ECO:0000256" key="6">
    <source>
        <dbReference type="ARBA" id="ARBA00023180"/>
    </source>
</evidence>
<comment type="subcellular location">
    <subcellularLocation>
        <location evidence="1">Membrane</location>
        <topology evidence="1">Single-pass membrane protein</topology>
    </subcellularLocation>
</comment>
<dbReference type="InterPro" id="IPR002889">
    <property type="entry name" value="WSC_carb-bd"/>
</dbReference>
<feature type="compositionally biased region" description="Low complexity" evidence="7">
    <location>
        <begin position="247"/>
        <end position="263"/>
    </location>
</feature>
<dbReference type="EMBL" id="MU251600">
    <property type="protein sequence ID" value="KAG9231467.1"/>
    <property type="molecule type" value="Genomic_DNA"/>
</dbReference>
<feature type="region of interest" description="Disordered" evidence="7">
    <location>
        <begin position="208"/>
        <end position="228"/>
    </location>
</feature>
<evidence type="ECO:0000256" key="3">
    <source>
        <dbReference type="ARBA" id="ARBA00022729"/>
    </source>
</evidence>
<dbReference type="PROSITE" id="PS51212">
    <property type="entry name" value="WSC"/>
    <property type="match status" value="2"/>
</dbReference>
<keyword evidence="2" id="KW-0812">Transmembrane</keyword>
<evidence type="ECO:0000256" key="4">
    <source>
        <dbReference type="ARBA" id="ARBA00022989"/>
    </source>
</evidence>
<keyword evidence="5" id="KW-0472">Membrane</keyword>
<evidence type="ECO:0000313" key="11">
    <source>
        <dbReference type="Proteomes" id="UP000824998"/>
    </source>
</evidence>
<evidence type="ECO:0000256" key="8">
    <source>
        <dbReference type="SAM" id="SignalP"/>
    </source>
</evidence>
<dbReference type="PANTHER" id="PTHR24269:SF16">
    <property type="entry name" value="PROTEIN SLG1"/>
    <property type="match status" value="1"/>
</dbReference>
<evidence type="ECO:0000256" key="2">
    <source>
        <dbReference type="ARBA" id="ARBA00022692"/>
    </source>
</evidence>
<keyword evidence="6" id="KW-0325">Glycoprotein</keyword>
<gene>
    <name evidence="10" type="ORF">BJ875DRAFT_517001</name>
</gene>